<dbReference type="PANTHER" id="PTHR44196:SF1">
    <property type="entry name" value="DEHYDROGENASE_REDUCTASE SDR FAMILY MEMBER 7B"/>
    <property type="match status" value="1"/>
</dbReference>
<dbReference type="CDD" id="cd05233">
    <property type="entry name" value="SDR_c"/>
    <property type="match status" value="1"/>
</dbReference>
<evidence type="ECO:0000313" key="4">
    <source>
        <dbReference type="EMBL" id="OGM15148.1"/>
    </source>
</evidence>
<evidence type="ECO:0000256" key="3">
    <source>
        <dbReference type="RuleBase" id="RU000363"/>
    </source>
</evidence>
<dbReference type="InterPro" id="IPR002347">
    <property type="entry name" value="SDR_fam"/>
</dbReference>
<dbReference type="EMBL" id="MGFX01000007">
    <property type="protein sequence ID" value="OGM15148.1"/>
    <property type="molecule type" value="Genomic_DNA"/>
</dbReference>
<dbReference type="InterPro" id="IPR036291">
    <property type="entry name" value="NAD(P)-bd_dom_sf"/>
</dbReference>
<dbReference type="Gene3D" id="3.40.50.720">
    <property type="entry name" value="NAD(P)-binding Rossmann-like Domain"/>
    <property type="match status" value="1"/>
</dbReference>
<evidence type="ECO:0000256" key="2">
    <source>
        <dbReference type="ARBA" id="ARBA00023002"/>
    </source>
</evidence>
<reference evidence="4 5" key="1">
    <citation type="journal article" date="2016" name="Nat. Commun.">
        <title>Thousands of microbial genomes shed light on interconnected biogeochemical processes in an aquifer system.</title>
        <authorList>
            <person name="Anantharaman K."/>
            <person name="Brown C.T."/>
            <person name="Hug L.A."/>
            <person name="Sharon I."/>
            <person name="Castelle C.J."/>
            <person name="Probst A.J."/>
            <person name="Thomas B.C."/>
            <person name="Singh A."/>
            <person name="Wilkins M.J."/>
            <person name="Karaoz U."/>
            <person name="Brodie E.L."/>
            <person name="Williams K.H."/>
            <person name="Hubbard S.S."/>
            <person name="Banfield J.F."/>
        </authorList>
    </citation>
    <scope>NUCLEOTIDE SEQUENCE [LARGE SCALE GENOMIC DNA]</scope>
</reference>
<dbReference type="GO" id="GO:0016020">
    <property type="term" value="C:membrane"/>
    <property type="evidence" value="ECO:0007669"/>
    <property type="project" value="TreeGrafter"/>
</dbReference>
<evidence type="ECO:0000256" key="1">
    <source>
        <dbReference type="ARBA" id="ARBA00006484"/>
    </source>
</evidence>
<dbReference type="PRINTS" id="PR00081">
    <property type="entry name" value="GDHRDH"/>
</dbReference>
<evidence type="ECO:0000313" key="5">
    <source>
        <dbReference type="Proteomes" id="UP000177382"/>
    </source>
</evidence>
<name>A0A1F7XLB5_9BACT</name>
<dbReference type="Proteomes" id="UP000177382">
    <property type="component" value="Unassembled WGS sequence"/>
</dbReference>
<comment type="similarity">
    <text evidence="1 3">Belongs to the short-chain dehydrogenases/reductases (SDR) family.</text>
</comment>
<dbReference type="STRING" id="1802485.A2V97_00195"/>
<evidence type="ECO:0008006" key="6">
    <source>
        <dbReference type="Google" id="ProtNLM"/>
    </source>
</evidence>
<dbReference type="Pfam" id="PF00106">
    <property type="entry name" value="adh_short"/>
    <property type="match status" value="1"/>
</dbReference>
<dbReference type="PRINTS" id="PR00080">
    <property type="entry name" value="SDRFAMILY"/>
</dbReference>
<accession>A0A1F7XLB5</accession>
<proteinExistence type="inferred from homology"/>
<dbReference type="GO" id="GO:0016491">
    <property type="term" value="F:oxidoreductase activity"/>
    <property type="evidence" value="ECO:0007669"/>
    <property type="project" value="UniProtKB-KW"/>
</dbReference>
<keyword evidence="2" id="KW-0560">Oxidoreductase</keyword>
<protein>
    <recommendedName>
        <fullName evidence="6">Short-chain dehydrogenase</fullName>
    </recommendedName>
</protein>
<organism evidence="4 5">
    <name type="scientific">Candidatus Woesebacteria bacterium RBG_16_42_24</name>
    <dbReference type="NCBI Taxonomy" id="1802485"/>
    <lineage>
        <taxon>Bacteria</taxon>
        <taxon>Candidatus Woeseibacteriota</taxon>
    </lineage>
</organism>
<gene>
    <name evidence="4" type="ORF">A2V97_00195</name>
</gene>
<dbReference type="SUPFAM" id="SSF51735">
    <property type="entry name" value="NAD(P)-binding Rossmann-fold domains"/>
    <property type="match status" value="1"/>
</dbReference>
<sequence length="238" mass="26310">MDFQNKVAVITGASRGLGKEIAILLAEQKAKLALVSRSENELNKVKEEIGPNAEYFVCDISNSKAVEKTIVEIHQKFGKIDILINNAGIWFEGLAEKHPPEKVKELFDVITLGTIYVTTSVLPILKKQAEGQILNVVSVAGIETPGAEMGPYSPYTAAKYAVTGFTKSLEEELKGTKIKVMGIYPGGMNTPLFKKAGFDYTENENWMMDKKDVAKIILFMLSQPKDVIIDHLVVRKFS</sequence>
<dbReference type="AlphaFoldDB" id="A0A1F7XLB5"/>
<comment type="caution">
    <text evidence="4">The sequence shown here is derived from an EMBL/GenBank/DDBJ whole genome shotgun (WGS) entry which is preliminary data.</text>
</comment>
<dbReference type="PANTHER" id="PTHR44196">
    <property type="entry name" value="DEHYDROGENASE/REDUCTASE SDR FAMILY MEMBER 7B"/>
    <property type="match status" value="1"/>
</dbReference>